<dbReference type="RefSeq" id="WP_203949791.1">
    <property type="nucleotide sequence ID" value="NZ_BOOR01000096.1"/>
</dbReference>
<dbReference type="AlphaFoldDB" id="A0A8J3Y309"/>
<protein>
    <submittedName>
        <fullName evidence="2">Uncharacterized protein</fullName>
    </submittedName>
</protein>
<sequence length="55" mass="5978">MTVNLLEPPRDDTAQTTPTVSPTDELDTAAPVTTRPRLFAIDLRVLSEAADRRAA</sequence>
<proteinExistence type="predicted"/>
<evidence type="ECO:0000313" key="3">
    <source>
        <dbReference type="Proteomes" id="UP000605992"/>
    </source>
</evidence>
<evidence type="ECO:0000256" key="1">
    <source>
        <dbReference type="SAM" id="MobiDB-lite"/>
    </source>
</evidence>
<dbReference type="Proteomes" id="UP000605992">
    <property type="component" value="Unassembled WGS sequence"/>
</dbReference>
<reference evidence="2" key="1">
    <citation type="submission" date="2021-01" db="EMBL/GenBank/DDBJ databases">
        <title>Whole genome shotgun sequence of Planotetraspora thailandica NBRC 104271.</title>
        <authorList>
            <person name="Komaki H."/>
            <person name="Tamura T."/>
        </authorList>
    </citation>
    <scope>NUCLEOTIDE SEQUENCE</scope>
    <source>
        <strain evidence="2">NBRC 104271</strain>
    </source>
</reference>
<name>A0A8J3Y309_9ACTN</name>
<accession>A0A8J3Y309</accession>
<feature type="region of interest" description="Disordered" evidence="1">
    <location>
        <begin position="1"/>
        <end position="33"/>
    </location>
</feature>
<keyword evidence="3" id="KW-1185">Reference proteome</keyword>
<comment type="caution">
    <text evidence="2">The sequence shown here is derived from an EMBL/GenBank/DDBJ whole genome shotgun (WGS) entry which is preliminary data.</text>
</comment>
<organism evidence="2 3">
    <name type="scientific">Planotetraspora thailandica</name>
    <dbReference type="NCBI Taxonomy" id="487172"/>
    <lineage>
        <taxon>Bacteria</taxon>
        <taxon>Bacillati</taxon>
        <taxon>Actinomycetota</taxon>
        <taxon>Actinomycetes</taxon>
        <taxon>Streptosporangiales</taxon>
        <taxon>Streptosporangiaceae</taxon>
        <taxon>Planotetraspora</taxon>
    </lineage>
</organism>
<evidence type="ECO:0000313" key="2">
    <source>
        <dbReference type="EMBL" id="GII59755.1"/>
    </source>
</evidence>
<gene>
    <name evidence="2" type="ORF">Pth03_81440</name>
</gene>
<dbReference type="EMBL" id="BOOR01000096">
    <property type="protein sequence ID" value="GII59755.1"/>
    <property type="molecule type" value="Genomic_DNA"/>
</dbReference>